<sequence>MKEGNRYFRAIVWGYALLLVFFGLFTGRVNLLFFGENVQVTFSYYAHAAEIGQVCCLVFAAMLSFWRRSVAEKIVPHAALVLLVAGYALTLYQAIGVGLPLWLSVVAGALFGAGQGACFLCWFVVYARLTTGEVVRVMVASTMLSGVILLGVGLLPDTVMLFSVLSVVVAACCALTYYCLGVVTERVEEKARERDRAEGGRLDDGRRFWSWLFLERRSLLCLVAIAFVCGAQRVISLEGFLPQSAVRSLFSVGYIGGAFVFWATGKFSGAKNSYYGIYSALLVVMATCGVLSSVQSVEVQTILYAVDNIAFALVSMCMIMTALKAVSGFWRNPLFVGGIICGAMYFAIQFGRMVCMLIAENNGMDAIGILIVSVIILYVLALAAISSGLFFRQAAKSGGVMEPAKLSEDGGGGDDPVRRVVISVANVTEDELRGNPVYRAKYKLTDREIDAAVLLLAGYNAADIAKILTISVNTVKTHLKNLYAKMDVHNRRELVELLNEIEKDA</sequence>
<dbReference type="InterPro" id="IPR000792">
    <property type="entry name" value="Tscrpt_reg_LuxR_C"/>
</dbReference>
<dbReference type="InterPro" id="IPR036388">
    <property type="entry name" value="WH-like_DNA-bd_sf"/>
</dbReference>
<dbReference type="GO" id="GO:0003677">
    <property type="term" value="F:DNA binding"/>
    <property type="evidence" value="ECO:0007669"/>
    <property type="project" value="UniProtKB-KW"/>
</dbReference>
<dbReference type="KEGG" id="egd:GS424_017290"/>
<dbReference type="SMART" id="SM00421">
    <property type="entry name" value="HTH_LUXR"/>
    <property type="match status" value="1"/>
</dbReference>
<dbReference type="GO" id="GO:0006355">
    <property type="term" value="P:regulation of DNA-templated transcription"/>
    <property type="evidence" value="ECO:0007669"/>
    <property type="project" value="InterPro"/>
</dbReference>
<evidence type="ECO:0000256" key="3">
    <source>
        <dbReference type="ARBA" id="ARBA00023163"/>
    </source>
</evidence>
<evidence type="ECO:0000256" key="1">
    <source>
        <dbReference type="ARBA" id="ARBA00023015"/>
    </source>
</evidence>
<organism evidence="4 5">
    <name type="scientific">Eggerthella guodeyinii</name>
    <dbReference type="NCBI Taxonomy" id="2690837"/>
    <lineage>
        <taxon>Bacteria</taxon>
        <taxon>Bacillati</taxon>
        <taxon>Actinomycetota</taxon>
        <taxon>Coriobacteriia</taxon>
        <taxon>Eggerthellales</taxon>
        <taxon>Eggerthellaceae</taxon>
        <taxon>Eggerthella</taxon>
    </lineage>
</organism>
<gene>
    <name evidence="4" type="ORF">GS424_017290</name>
</gene>
<dbReference type="PROSITE" id="PS50043">
    <property type="entry name" value="HTH_LUXR_2"/>
    <property type="match status" value="1"/>
</dbReference>
<keyword evidence="2" id="KW-0238">DNA-binding</keyword>
<dbReference type="SUPFAM" id="SSF46894">
    <property type="entry name" value="C-terminal effector domain of the bipartite response regulators"/>
    <property type="match status" value="1"/>
</dbReference>
<evidence type="ECO:0000313" key="4">
    <source>
        <dbReference type="EMBL" id="QOS68209.1"/>
    </source>
</evidence>
<dbReference type="EMBL" id="CP063310">
    <property type="protein sequence ID" value="QOS68209.1"/>
    <property type="molecule type" value="Genomic_DNA"/>
</dbReference>
<dbReference type="AlphaFoldDB" id="A0A6L7IMQ7"/>
<proteinExistence type="predicted"/>
<dbReference type="PRINTS" id="PR00038">
    <property type="entry name" value="HTHLUXR"/>
</dbReference>
<protein>
    <submittedName>
        <fullName evidence="4">Helix-turn-helix transcriptional regulator</fullName>
    </submittedName>
</protein>
<keyword evidence="3" id="KW-0804">Transcription</keyword>
<dbReference type="InterPro" id="IPR016032">
    <property type="entry name" value="Sig_transdc_resp-reg_C-effctor"/>
</dbReference>
<dbReference type="RefSeq" id="WP_160940906.1">
    <property type="nucleotide sequence ID" value="NZ_CP063310.1"/>
</dbReference>
<evidence type="ECO:0000256" key="2">
    <source>
        <dbReference type="ARBA" id="ARBA00023125"/>
    </source>
</evidence>
<reference evidence="4 5" key="1">
    <citation type="submission" date="2020-10" db="EMBL/GenBank/DDBJ databases">
        <title>Eggerthella sp. nov., isolated from human feces.</title>
        <authorList>
            <person name="Yajun G."/>
        </authorList>
    </citation>
    <scope>NUCLEOTIDE SEQUENCE [LARGE SCALE GENOMIC DNA]</scope>
    <source>
        <strain evidence="4 5">HF-1101</strain>
    </source>
</reference>
<dbReference type="Pfam" id="PF00196">
    <property type="entry name" value="GerE"/>
    <property type="match status" value="1"/>
</dbReference>
<dbReference type="PANTHER" id="PTHR44688">
    <property type="entry name" value="DNA-BINDING TRANSCRIPTIONAL ACTIVATOR DEVR_DOSR"/>
    <property type="match status" value="1"/>
</dbReference>
<evidence type="ECO:0000313" key="5">
    <source>
        <dbReference type="Proteomes" id="UP000478463"/>
    </source>
</evidence>
<dbReference type="CDD" id="cd06170">
    <property type="entry name" value="LuxR_C_like"/>
    <property type="match status" value="1"/>
</dbReference>
<dbReference type="PROSITE" id="PS00622">
    <property type="entry name" value="HTH_LUXR_1"/>
    <property type="match status" value="1"/>
</dbReference>
<accession>A0A6L7IMQ7</accession>
<keyword evidence="1" id="KW-0805">Transcription regulation</keyword>
<dbReference type="Gene3D" id="1.10.10.10">
    <property type="entry name" value="Winged helix-like DNA-binding domain superfamily/Winged helix DNA-binding domain"/>
    <property type="match status" value="1"/>
</dbReference>
<dbReference type="PANTHER" id="PTHR44688:SF16">
    <property type="entry name" value="DNA-BINDING TRANSCRIPTIONAL ACTIVATOR DEVR_DOSR"/>
    <property type="match status" value="1"/>
</dbReference>
<name>A0A6L7IMQ7_9ACTN</name>
<dbReference type="Proteomes" id="UP000478463">
    <property type="component" value="Chromosome"/>
</dbReference>